<accession>A0A1R1YTM7</accession>
<dbReference type="AlphaFoldDB" id="A0A1R1YTM7"/>
<keyword evidence="3" id="KW-1185">Reference proteome</keyword>
<dbReference type="OrthoDB" id="10567127at2759"/>
<sequence length="242" mass="27565">MLQRRTEVLRRCRPANHCLRAAAVDTSPVETQEIDGSYRSYLSDRGNRVPALKESDRRGQNTGPQISKQYIRHKKEDSGTQTSLGPEKVEYAHGTEGFQNLDSEVDIPKDQNSFNDLPSWKPYATKATRTEKQRAINYETMVINSNPDGSRNQEFSNLERAADEIEWLVIPAGKSRAGEIIRFQLRLLGCCSRIQVLLGNMESIGDIDTYLCQRNFDDYICIAYQECNRTIRSGLFGQHDDP</sequence>
<gene>
    <name evidence="2" type="ORF">AYI69_g216</name>
</gene>
<reference evidence="3" key="1">
    <citation type="submission" date="2017-01" db="EMBL/GenBank/DDBJ databases">
        <authorList>
            <person name="Wang Y."/>
            <person name="White M."/>
            <person name="Kvist S."/>
            <person name="Moncalvo J.-M."/>
        </authorList>
    </citation>
    <scope>NUCLEOTIDE SEQUENCE [LARGE SCALE GENOMIC DNA]</scope>
    <source>
        <strain evidence="3">ID-206-W2</strain>
    </source>
</reference>
<proteinExistence type="predicted"/>
<organism evidence="2 3">
    <name type="scientific">Smittium culicis</name>
    <dbReference type="NCBI Taxonomy" id="133412"/>
    <lineage>
        <taxon>Eukaryota</taxon>
        <taxon>Fungi</taxon>
        <taxon>Fungi incertae sedis</taxon>
        <taxon>Zoopagomycota</taxon>
        <taxon>Kickxellomycotina</taxon>
        <taxon>Harpellomycetes</taxon>
        <taxon>Harpellales</taxon>
        <taxon>Legeriomycetaceae</taxon>
        <taxon>Smittium</taxon>
    </lineage>
</organism>
<evidence type="ECO:0000313" key="2">
    <source>
        <dbReference type="EMBL" id="OMJ30243.1"/>
    </source>
</evidence>
<dbReference type="Proteomes" id="UP000187429">
    <property type="component" value="Unassembled WGS sequence"/>
</dbReference>
<protein>
    <submittedName>
        <fullName evidence="2">Uncharacterized protein</fullName>
    </submittedName>
</protein>
<feature type="region of interest" description="Disordered" evidence="1">
    <location>
        <begin position="45"/>
        <end position="86"/>
    </location>
</feature>
<evidence type="ECO:0000256" key="1">
    <source>
        <dbReference type="SAM" id="MobiDB-lite"/>
    </source>
</evidence>
<dbReference type="EMBL" id="LSSM01000048">
    <property type="protein sequence ID" value="OMJ30243.1"/>
    <property type="molecule type" value="Genomic_DNA"/>
</dbReference>
<feature type="compositionally biased region" description="Basic and acidic residues" evidence="1">
    <location>
        <begin position="45"/>
        <end position="59"/>
    </location>
</feature>
<evidence type="ECO:0000313" key="3">
    <source>
        <dbReference type="Proteomes" id="UP000187429"/>
    </source>
</evidence>
<comment type="caution">
    <text evidence="2">The sequence shown here is derived from an EMBL/GenBank/DDBJ whole genome shotgun (WGS) entry which is preliminary data.</text>
</comment>
<name>A0A1R1YTM7_9FUNG</name>